<evidence type="ECO:0000313" key="9">
    <source>
        <dbReference type="Proteomes" id="UP000663929"/>
    </source>
</evidence>
<sequence length="839" mass="94113">MQPGELVGQYQIWKFLGKGAMGRVYQAFDKNLNRWVALKILSSAADPERTHKMMVEARNQATVDHENICKVYETGEFRGLPYIVMQYIDGVTLDKAHRFTPLREKVLIIQKIAEGLHKAHECGLIHRDIKPQNVMIERGKIAQVYLMDFGVAKQKTAPSNTVEGEVKGSPAYMSPEQAEGRVDLDHRSDIYNLGATLYFLLAGRAPYSGENTVEILLDVMEQEPDPIRKIAPDLPQDLQNITMKCIQRSPELRYQSALALANDLRRYLADEPVSATPATPAYLVYKFIQKHKYPVMATVLVLLSLVAGLVGTTMAMLRADQAREAAALSAAQVREESDKAMALLNFVEDLMRESGIDSSSRKEADLLLADAISSRGQTFRQISVRIDREFERQPEIQAMLYVILGRKRLATGHARDAAVYLERGSEVMARTFGPLHPRVLQARFDLAHALARDFQMGPAGEVSRGLLEECRVVLGEADHLTIAVRDLWIFLRFKQIRDAHPQWDRLAKKVLAGAAKPDFPGFVCGEMEAGRFVAARDRYQALADGGSADEPPLHDEFFREILCNRIAFQGLSGNLEKVSKDFDLLGTDRGDGPSTTHLSLLLWRAEVQAQLGRFDVALNGLAEVERAANTASPLDEILKVRAAGQRARIMMQTRRVEEADAHLVATLADLAEPSSALAYERNWLVFLRGQCALQLGNATQADGFLHEALTRHNQFGGFYLVRSLYLHAGWAEWLRAEQRFEESANLLEQLIQASARRYGPRHWFPARLNYLRAQVYLDQDQPLAAEPLLISAADALLEELGPKHPYTRQAAQLLMSLFETTGRVQMKERLQERLNNAGI</sequence>
<evidence type="ECO:0000256" key="1">
    <source>
        <dbReference type="ARBA" id="ARBA00022679"/>
    </source>
</evidence>
<keyword evidence="6" id="KW-0812">Transmembrane</keyword>
<dbReference type="CDD" id="cd14014">
    <property type="entry name" value="STKc_PknB_like"/>
    <property type="match status" value="1"/>
</dbReference>
<dbReference type="PANTHER" id="PTHR43289">
    <property type="entry name" value="MITOGEN-ACTIVATED PROTEIN KINASE KINASE KINASE 20-RELATED"/>
    <property type="match status" value="1"/>
</dbReference>
<dbReference type="GO" id="GO:0004674">
    <property type="term" value="F:protein serine/threonine kinase activity"/>
    <property type="evidence" value="ECO:0007669"/>
    <property type="project" value="UniProtKB-KW"/>
</dbReference>
<name>A0A8A4TV88_SULCO</name>
<dbReference type="GO" id="GO:0005524">
    <property type="term" value="F:ATP binding"/>
    <property type="evidence" value="ECO:0007669"/>
    <property type="project" value="UniProtKB-UniRule"/>
</dbReference>
<keyword evidence="6" id="KW-0472">Membrane</keyword>
<feature type="binding site" evidence="5">
    <location>
        <position position="39"/>
    </location>
    <ligand>
        <name>ATP</name>
        <dbReference type="ChEBI" id="CHEBI:30616"/>
    </ligand>
</feature>
<dbReference type="Gene3D" id="1.25.40.10">
    <property type="entry name" value="Tetratricopeptide repeat domain"/>
    <property type="match status" value="2"/>
</dbReference>
<dbReference type="Pfam" id="PF00069">
    <property type="entry name" value="Pkinase"/>
    <property type="match status" value="1"/>
</dbReference>
<dbReference type="InterPro" id="IPR008271">
    <property type="entry name" value="Ser/Thr_kinase_AS"/>
</dbReference>
<dbReference type="KEGG" id="scor:J3U87_11330"/>
<dbReference type="InterPro" id="IPR011009">
    <property type="entry name" value="Kinase-like_dom_sf"/>
</dbReference>
<keyword evidence="3 8" id="KW-0418">Kinase</keyword>
<evidence type="ECO:0000313" key="8">
    <source>
        <dbReference type="EMBL" id="QTD53044.1"/>
    </source>
</evidence>
<keyword evidence="8" id="KW-0723">Serine/threonine-protein kinase</keyword>
<dbReference type="SMART" id="SM00220">
    <property type="entry name" value="S_TKc"/>
    <property type="match status" value="1"/>
</dbReference>
<dbReference type="PROSITE" id="PS00108">
    <property type="entry name" value="PROTEIN_KINASE_ST"/>
    <property type="match status" value="1"/>
</dbReference>
<dbReference type="Proteomes" id="UP000663929">
    <property type="component" value="Chromosome"/>
</dbReference>
<dbReference type="PROSITE" id="PS00107">
    <property type="entry name" value="PROTEIN_KINASE_ATP"/>
    <property type="match status" value="1"/>
</dbReference>
<protein>
    <submittedName>
        <fullName evidence="8">Serine/threonine protein kinase</fullName>
    </submittedName>
</protein>
<evidence type="ECO:0000259" key="7">
    <source>
        <dbReference type="PROSITE" id="PS50011"/>
    </source>
</evidence>
<dbReference type="InterPro" id="IPR000719">
    <property type="entry name" value="Prot_kinase_dom"/>
</dbReference>
<reference evidence="8" key="1">
    <citation type="submission" date="2021-03" db="EMBL/GenBank/DDBJ databases">
        <title>Acanthopleuribacteraceae sp. M133.</title>
        <authorList>
            <person name="Wang G."/>
        </authorList>
    </citation>
    <scope>NUCLEOTIDE SEQUENCE</scope>
    <source>
        <strain evidence="8">M133</strain>
    </source>
</reference>
<proteinExistence type="predicted"/>
<dbReference type="AlphaFoldDB" id="A0A8A4TV88"/>
<keyword evidence="6" id="KW-1133">Transmembrane helix</keyword>
<organism evidence="8 9">
    <name type="scientific">Sulfidibacter corallicola</name>
    <dbReference type="NCBI Taxonomy" id="2818388"/>
    <lineage>
        <taxon>Bacteria</taxon>
        <taxon>Pseudomonadati</taxon>
        <taxon>Acidobacteriota</taxon>
        <taxon>Holophagae</taxon>
        <taxon>Acanthopleuribacterales</taxon>
        <taxon>Acanthopleuribacteraceae</taxon>
        <taxon>Sulfidibacter</taxon>
    </lineage>
</organism>
<dbReference type="EMBL" id="CP071793">
    <property type="protein sequence ID" value="QTD53044.1"/>
    <property type="molecule type" value="Genomic_DNA"/>
</dbReference>
<dbReference type="Gene3D" id="1.10.510.10">
    <property type="entry name" value="Transferase(Phosphotransferase) domain 1"/>
    <property type="match status" value="1"/>
</dbReference>
<evidence type="ECO:0000256" key="3">
    <source>
        <dbReference type="ARBA" id="ARBA00022777"/>
    </source>
</evidence>
<evidence type="ECO:0000256" key="6">
    <source>
        <dbReference type="SAM" id="Phobius"/>
    </source>
</evidence>
<dbReference type="Gene3D" id="3.30.200.20">
    <property type="entry name" value="Phosphorylase Kinase, domain 1"/>
    <property type="match status" value="1"/>
</dbReference>
<evidence type="ECO:0000256" key="2">
    <source>
        <dbReference type="ARBA" id="ARBA00022741"/>
    </source>
</evidence>
<keyword evidence="1" id="KW-0808">Transferase</keyword>
<keyword evidence="9" id="KW-1185">Reference proteome</keyword>
<feature type="transmembrane region" description="Helical" evidence="6">
    <location>
        <begin position="295"/>
        <end position="317"/>
    </location>
</feature>
<dbReference type="PANTHER" id="PTHR43289:SF6">
    <property type="entry name" value="SERINE_THREONINE-PROTEIN KINASE NEKL-3"/>
    <property type="match status" value="1"/>
</dbReference>
<evidence type="ECO:0000256" key="5">
    <source>
        <dbReference type="PROSITE-ProRule" id="PRU10141"/>
    </source>
</evidence>
<feature type="domain" description="Protein kinase" evidence="7">
    <location>
        <begin position="10"/>
        <end position="268"/>
    </location>
</feature>
<keyword evidence="4 5" id="KW-0067">ATP-binding</keyword>
<keyword evidence="2 5" id="KW-0547">Nucleotide-binding</keyword>
<dbReference type="PROSITE" id="PS50011">
    <property type="entry name" value="PROTEIN_KINASE_DOM"/>
    <property type="match status" value="1"/>
</dbReference>
<dbReference type="RefSeq" id="WP_237383143.1">
    <property type="nucleotide sequence ID" value="NZ_CP071793.1"/>
</dbReference>
<evidence type="ECO:0000256" key="4">
    <source>
        <dbReference type="ARBA" id="ARBA00022840"/>
    </source>
</evidence>
<dbReference type="SUPFAM" id="SSF48452">
    <property type="entry name" value="TPR-like"/>
    <property type="match status" value="1"/>
</dbReference>
<dbReference type="InterPro" id="IPR011990">
    <property type="entry name" value="TPR-like_helical_dom_sf"/>
</dbReference>
<gene>
    <name evidence="8" type="ORF">J3U87_11330</name>
</gene>
<accession>A0A8A4TV88</accession>
<dbReference type="SUPFAM" id="SSF56112">
    <property type="entry name" value="Protein kinase-like (PK-like)"/>
    <property type="match status" value="1"/>
</dbReference>
<dbReference type="InterPro" id="IPR017441">
    <property type="entry name" value="Protein_kinase_ATP_BS"/>
</dbReference>